<dbReference type="AlphaFoldDB" id="A0A7J7IJL8"/>
<keyword evidence="3" id="KW-1185">Reference proteome</keyword>
<sequence length="201" mass="22096">MNTRATRNFFVQNTRRSKQEIEEEKLYGTLRAVQSNTTSEGVTSELDQIMDVLGDNETQMRRAMASEQQQHAAPLSGTRWSVDMDTSERMPLSEARTASRLSLDEQDLVVPDGALSVPWTNRHGERAFRTTGDAHQAVARGAAAQRDSLGASPSTVAMGTARNAARARGSVASSEMDDGSESEGFRRRSLLDLLVLLPERE</sequence>
<reference evidence="2 3" key="1">
    <citation type="journal article" date="2020" name="J. Phycol.">
        <title>Comparative genome analysis reveals Cyanidiococcus gen. nov., a new extremophilic red algal genus sister to Cyanidioschyzon (Cyanidioschyzonaceae, Rhodophyta).</title>
        <authorList>
            <person name="Liu S.-L."/>
            <person name="Chiang Y.-R."/>
            <person name="Yoon H.S."/>
            <person name="Fu H.-Y."/>
        </authorList>
    </citation>
    <scope>NUCLEOTIDE SEQUENCE [LARGE SCALE GENOMIC DNA]</scope>
    <source>
        <strain evidence="2 3">THAL066</strain>
    </source>
</reference>
<evidence type="ECO:0000313" key="3">
    <source>
        <dbReference type="Proteomes" id="UP000530660"/>
    </source>
</evidence>
<dbReference type="EMBL" id="VWRR01000008">
    <property type="protein sequence ID" value="KAF6002889.1"/>
    <property type="molecule type" value="Genomic_DNA"/>
</dbReference>
<evidence type="ECO:0000313" key="2">
    <source>
        <dbReference type="EMBL" id="KAF6002889.1"/>
    </source>
</evidence>
<accession>A0A7J7IJL8</accession>
<feature type="region of interest" description="Disordered" evidence="1">
    <location>
        <begin position="142"/>
        <end position="184"/>
    </location>
</feature>
<name>A0A7J7IJL8_9RHOD</name>
<proteinExistence type="predicted"/>
<dbReference type="Proteomes" id="UP000530660">
    <property type="component" value="Unassembled WGS sequence"/>
</dbReference>
<gene>
    <name evidence="2" type="ORF">F1559_000251</name>
</gene>
<evidence type="ECO:0000256" key="1">
    <source>
        <dbReference type="SAM" id="MobiDB-lite"/>
    </source>
</evidence>
<comment type="caution">
    <text evidence="2">The sequence shown here is derived from an EMBL/GenBank/DDBJ whole genome shotgun (WGS) entry which is preliminary data.</text>
</comment>
<organism evidence="2 3">
    <name type="scientific">Cyanidiococcus yangmingshanensis</name>
    <dbReference type="NCBI Taxonomy" id="2690220"/>
    <lineage>
        <taxon>Eukaryota</taxon>
        <taxon>Rhodophyta</taxon>
        <taxon>Bangiophyceae</taxon>
        <taxon>Cyanidiales</taxon>
        <taxon>Cyanidiaceae</taxon>
        <taxon>Cyanidiococcus</taxon>
    </lineage>
</organism>
<protein>
    <submittedName>
        <fullName evidence="2">Uncharacterized protein</fullName>
    </submittedName>
</protein>